<dbReference type="EMBL" id="LJDB01000089">
    <property type="protein sequence ID" value="ONI38369.1"/>
    <property type="molecule type" value="Genomic_DNA"/>
</dbReference>
<evidence type="ECO:0000313" key="1">
    <source>
        <dbReference type="EMBL" id="ONI38369.1"/>
    </source>
</evidence>
<sequence length="222" mass="25381">MMTIKEIYEAFDKIGSCTFATIDGDYPETRIAHFLAYDEEGIYFSTMFVKPFYKQLVKTKKVAVCGLYADTKVTEVDAENIYFEPGYFARISGDVREVSIDELKSKNNPAFQFFIADQERYPAMVAFVLYRAKGEIFDYDFEMEHRENKVERARFSYGGFPVEPAGLRITDKCINCGKCIKVCSFKAIYKDDTKFSINGTRCDECGDCYLACPVKAIIQKGV</sequence>
<dbReference type="Proteomes" id="UP000188605">
    <property type="component" value="Unassembled WGS sequence"/>
</dbReference>
<keyword evidence="2" id="KW-1185">Reference proteome</keyword>
<proteinExistence type="predicted"/>
<gene>
    <name evidence="1" type="ORF">AN396_10950</name>
</gene>
<accession>A0ACC8X8V8</accession>
<protein>
    <submittedName>
        <fullName evidence="1">Pyridoxine-5-phosphate oxidase</fullName>
    </submittedName>
</protein>
<comment type="caution">
    <text evidence="1">The sequence shown here is derived from an EMBL/GenBank/DDBJ whole genome shotgun (WGS) entry which is preliminary data.</text>
</comment>
<evidence type="ECO:0000313" key="2">
    <source>
        <dbReference type="Proteomes" id="UP000188605"/>
    </source>
</evidence>
<organism evidence="1 2">
    <name type="scientific">Candidatus Epulonipiscium fishelsonii</name>
    <dbReference type="NCBI Taxonomy" id="77094"/>
    <lineage>
        <taxon>Bacteria</taxon>
        <taxon>Bacillati</taxon>
        <taxon>Bacillota</taxon>
        <taxon>Clostridia</taxon>
        <taxon>Lachnospirales</taxon>
        <taxon>Lachnospiraceae</taxon>
        <taxon>Candidatus Epulonipiscium</taxon>
    </lineage>
</organism>
<reference evidence="1" key="1">
    <citation type="submission" date="2016-08" db="EMBL/GenBank/DDBJ databases">
        <authorList>
            <person name="Ngugi D.K."/>
            <person name="Miyake S."/>
            <person name="Stingl U."/>
        </authorList>
    </citation>
    <scope>NUCLEOTIDE SEQUENCE</scope>
    <source>
        <strain evidence="1">SCG-B11WGA-EpuloA1</strain>
    </source>
</reference>
<name>A0ACC8X8V8_9FIRM</name>